<gene>
    <name evidence="2" type="ORF">A2628_00370</name>
</gene>
<organism evidence="2 3">
    <name type="scientific">Candidatus Woesebacteria bacterium RIFCSPHIGHO2_01_FULL_40_22</name>
    <dbReference type="NCBI Taxonomy" id="1802499"/>
    <lineage>
        <taxon>Bacteria</taxon>
        <taxon>Candidatus Woeseibacteriota</taxon>
    </lineage>
</organism>
<evidence type="ECO:0000313" key="3">
    <source>
        <dbReference type="Proteomes" id="UP000179221"/>
    </source>
</evidence>
<evidence type="ECO:0000259" key="1">
    <source>
        <dbReference type="PROSITE" id="PS51747"/>
    </source>
</evidence>
<reference evidence="2 3" key="1">
    <citation type="journal article" date="2016" name="Nat. Commun.">
        <title>Thousands of microbial genomes shed light on interconnected biogeochemical processes in an aquifer system.</title>
        <authorList>
            <person name="Anantharaman K."/>
            <person name="Brown C.T."/>
            <person name="Hug L.A."/>
            <person name="Sharon I."/>
            <person name="Castelle C.J."/>
            <person name="Probst A.J."/>
            <person name="Thomas B.C."/>
            <person name="Singh A."/>
            <person name="Wilkins M.J."/>
            <person name="Karaoz U."/>
            <person name="Brodie E.L."/>
            <person name="Williams K.H."/>
            <person name="Hubbard S.S."/>
            <person name="Banfield J.F."/>
        </authorList>
    </citation>
    <scope>NUCLEOTIDE SEQUENCE [LARGE SCALE GENOMIC DNA]</scope>
</reference>
<dbReference type="PANTHER" id="PTHR11079">
    <property type="entry name" value="CYTOSINE DEAMINASE FAMILY MEMBER"/>
    <property type="match status" value="1"/>
</dbReference>
<dbReference type="SUPFAM" id="SSF53927">
    <property type="entry name" value="Cytidine deaminase-like"/>
    <property type="match status" value="1"/>
</dbReference>
<dbReference type="PANTHER" id="PTHR11079:SF179">
    <property type="entry name" value="TRNA(ADENINE(34)) DEAMINASE, CHLOROPLASTIC"/>
    <property type="match status" value="1"/>
</dbReference>
<protein>
    <recommendedName>
        <fullName evidence="1">CMP/dCMP-type deaminase domain-containing protein</fullName>
    </recommendedName>
</protein>
<dbReference type="Pfam" id="PF00383">
    <property type="entry name" value="dCMP_cyt_deam_1"/>
    <property type="match status" value="1"/>
</dbReference>
<dbReference type="Proteomes" id="UP000179221">
    <property type="component" value="Unassembled WGS sequence"/>
</dbReference>
<dbReference type="Gene3D" id="3.40.140.10">
    <property type="entry name" value="Cytidine Deaminase, domain 2"/>
    <property type="match status" value="1"/>
</dbReference>
<dbReference type="GO" id="GO:0003824">
    <property type="term" value="F:catalytic activity"/>
    <property type="evidence" value="ECO:0007669"/>
    <property type="project" value="InterPro"/>
</dbReference>
<dbReference type="EMBL" id="MGGL01000017">
    <property type="protein sequence ID" value="OGM25986.1"/>
    <property type="molecule type" value="Genomic_DNA"/>
</dbReference>
<evidence type="ECO:0000313" key="2">
    <source>
        <dbReference type="EMBL" id="OGM25986.1"/>
    </source>
</evidence>
<dbReference type="InterPro" id="IPR016193">
    <property type="entry name" value="Cytidine_deaminase-like"/>
</dbReference>
<dbReference type="AlphaFoldDB" id="A0A1F7YF78"/>
<accession>A0A1F7YF78</accession>
<name>A0A1F7YF78_9BACT</name>
<proteinExistence type="predicted"/>
<comment type="caution">
    <text evidence="2">The sequence shown here is derived from an EMBL/GenBank/DDBJ whole genome shotgun (WGS) entry which is preliminary data.</text>
</comment>
<dbReference type="CDD" id="cd01285">
    <property type="entry name" value="nucleoside_deaminase"/>
    <property type="match status" value="1"/>
</dbReference>
<dbReference type="InterPro" id="IPR002125">
    <property type="entry name" value="CMP_dCMP_dom"/>
</dbReference>
<dbReference type="PROSITE" id="PS51747">
    <property type="entry name" value="CYT_DCMP_DEAMINASES_2"/>
    <property type="match status" value="1"/>
</dbReference>
<sequence>MKNHFSEKKLRYFIGETIKEAQIAVSKGNYPIGSLIVDEKGNIIAKCQNENATRDDITAHAEVLCLRKMGSKRLAKENGKSYYLFSSLEPCGGCGFFMARTNIKIVYIASLDPYRSGMSVLKKSTDFSEIFKNINVVVCDFLDLATKSKLLMRDYLIKKGKKEAAKIYE</sequence>
<feature type="domain" description="CMP/dCMP-type deaminase" evidence="1">
    <location>
        <begin position="8"/>
        <end position="121"/>
    </location>
</feature>